<evidence type="ECO:0000313" key="4">
    <source>
        <dbReference type="EMBL" id="PHT48608.1"/>
    </source>
</evidence>
<dbReference type="Pfam" id="PF01798">
    <property type="entry name" value="Nop"/>
    <property type="match status" value="1"/>
</dbReference>
<feature type="transmembrane region" description="Helical" evidence="2">
    <location>
        <begin position="12"/>
        <end position="32"/>
    </location>
</feature>
<evidence type="ECO:0000259" key="3">
    <source>
        <dbReference type="PROSITE" id="PS51358"/>
    </source>
</evidence>
<keyword evidence="2" id="KW-0472">Membrane</keyword>
<gene>
    <name evidence="4" type="ORF">CQW23_12816</name>
</gene>
<keyword evidence="5" id="KW-1185">Reference proteome</keyword>
<evidence type="ECO:0000256" key="2">
    <source>
        <dbReference type="SAM" id="Phobius"/>
    </source>
</evidence>
<organism evidence="4 5">
    <name type="scientific">Capsicum baccatum</name>
    <name type="common">Peruvian pepper</name>
    <dbReference type="NCBI Taxonomy" id="33114"/>
    <lineage>
        <taxon>Eukaryota</taxon>
        <taxon>Viridiplantae</taxon>
        <taxon>Streptophyta</taxon>
        <taxon>Embryophyta</taxon>
        <taxon>Tracheophyta</taxon>
        <taxon>Spermatophyta</taxon>
        <taxon>Magnoliopsida</taxon>
        <taxon>eudicotyledons</taxon>
        <taxon>Gunneridae</taxon>
        <taxon>Pentapetalae</taxon>
        <taxon>asterids</taxon>
        <taxon>lamiids</taxon>
        <taxon>Solanales</taxon>
        <taxon>Solanaceae</taxon>
        <taxon>Solanoideae</taxon>
        <taxon>Capsiceae</taxon>
        <taxon>Capsicum</taxon>
    </lineage>
</organism>
<feature type="domain" description="Nop" evidence="3">
    <location>
        <begin position="15"/>
        <end position="137"/>
    </location>
</feature>
<dbReference type="PANTHER" id="PTHR13904:SF0">
    <property type="entry name" value="U4_U6 SMALL NUCLEAR RIBONUCLEOPROTEIN PRP31"/>
    <property type="match status" value="1"/>
</dbReference>
<comment type="caution">
    <text evidence="4">The sequence shown here is derived from an EMBL/GenBank/DDBJ whole genome shotgun (WGS) entry which is preliminary data.</text>
</comment>
<dbReference type="InterPro" id="IPR002687">
    <property type="entry name" value="Nop_dom"/>
</dbReference>
<keyword evidence="2" id="KW-0812">Transmembrane</keyword>
<evidence type="ECO:0000256" key="1">
    <source>
        <dbReference type="SAM" id="MobiDB-lite"/>
    </source>
</evidence>
<dbReference type="GO" id="GO:0046540">
    <property type="term" value="C:U4/U6 x U5 tri-snRNP complex"/>
    <property type="evidence" value="ECO:0007669"/>
    <property type="project" value="InterPro"/>
</dbReference>
<dbReference type="STRING" id="33114.A0A2G2WTL9"/>
<keyword evidence="2" id="KW-1133">Transmembrane helix</keyword>
<dbReference type="InterPro" id="IPR036070">
    <property type="entry name" value="Nop_dom_sf"/>
</dbReference>
<reference evidence="5" key="2">
    <citation type="journal article" date="2017" name="J. Anim. Genet.">
        <title>Multiple reference genome sequences of hot pepper reveal the massive evolution of plant disease resistance genes by retroduplication.</title>
        <authorList>
            <person name="Kim S."/>
            <person name="Park J."/>
            <person name="Yeom S.-I."/>
            <person name="Kim Y.-M."/>
            <person name="Seo E."/>
            <person name="Kim K.-T."/>
            <person name="Kim M.-S."/>
            <person name="Lee J.M."/>
            <person name="Cheong K."/>
            <person name="Shin H.-S."/>
            <person name="Kim S.-B."/>
            <person name="Han K."/>
            <person name="Lee J."/>
            <person name="Park M."/>
            <person name="Lee H.-A."/>
            <person name="Lee H.-Y."/>
            <person name="Lee Y."/>
            <person name="Oh S."/>
            <person name="Lee J.H."/>
            <person name="Choi E."/>
            <person name="Choi E."/>
            <person name="Lee S.E."/>
            <person name="Jeon J."/>
            <person name="Kim H."/>
            <person name="Choi G."/>
            <person name="Song H."/>
            <person name="Lee J."/>
            <person name="Lee S.-C."/>
            <person name="Kwon J.-K."/>
            <person name="Lee H.-Y."/>
            <person name="Koo N."/>
            <person name="Hong Y."/>
            <person name="Kim R.W."/>
            <person name="Kang W.-H."/>
            <person name="Huh J.H."/>
            <person name="Kang B.-C."/>
            <person name="Yang T.-J."/>
            <person name="Lee Y.-H."/>
            <person name="Bennetzen J.L."/>
            <person name="Choi D."/>
        </authorList>
    </citation>
    <scope>NUCLEOTIDE SEQUENCE [LARGE SCALE GENOMIC DNA]</scope>
    <source>
        <strain evidence="5">cv. PBC81</strain>
    </source>
</reference>
<reference evidence="4 5" key="1">
    <citation type="journal article" date="2017" name="Genome Biol.">
        <title>New reference genome sequences of hot pepper reveal the massive evolution of plant disease-resistance genes by retroduplication.</title>
        <authorList>
            <person name="Kim S."/>
            <person name="Park J."/>
            <person name="Yeom S.I."/>
            <person name="Kim Y.M."/>
            <person name="Seo E."/>
            <person name="Kim K.T."/>
            <person name="Kim M.S."/>
            <person name="Lee J.M."/>
            <person name="Cheong K."/>
            <person name="Shin H.S."/>
            <person name="Kim S.B."/>
            <person name="Han K."/>
            <person name="Lee J."/>
            <person name="Park M."/>
            <person name="Lee H.A."/>
            <person name="Lee H.Y."/>
            <person name="Lee Y."/>
            <person name="Oh S."/>
            <person name="Lee J.H."/>
            <person name="Choi E."/>
            <person name="Choi E."/>
            <person name="Lee S.E."/>
            <person name="Jeon J."/>
            <person name="Kim H."/>
            <person name="Choi G."/>
            <person name="Song H."/>
            <person name="Lee J."/>
            <person name="Lee S.C."/>
            <person name="Kwon J.K."/>
            <person name="Lee H.Y."/>
            <person name="Koo N."/>
            <person name="Hong Y."/>
            <person name="Kim R.W."/>
            <person name="Kang W.H."/>
            <person name="Huh J.H."/>
            <person name="Kang B.C."/>
            <person name="Yang T.J."/>
            <person name="Lee Y.H."/>
            <person name="Bennetzen J.L."/>
            <person name="Choi D."/>
        </authorList>
    </citation>
    <scope>NUCLEOTIDE SEQUENCE [LARGE SCALE GENOMIC DNA]</scope>
    <source>
        <strain evidence="5">cv. PBC81</strain>
    </source>
</reference>
<dbReference type="GO" id="GO:0005687">
    <property type="term" value="C:U4 snRNP"/>
    <property type="evidence" value="ECO:0007669"/>
    <property type="project" value="TreeGrafter"/>
</dbReference>
<dbReference type="EMBL" id="MLFT02000005">
    <property type="protein sequence ID" value="PHT48608.1"/>
    <property type="molecule type" value="Genomic_DNA"/>
</dbReference>
<dbReference type="PANTHER" id="PTHR13904">
    <property type="entry name" value="PRE-MRNA SPLICING FACTOR PRP31"/>
    <property type="match status" value="1"/>
</dbReference>
<dbReference type="InterPro" id="IPR042239">
    <property type="entry name" value="Nop_C"/>
</dbReference>
<dbReference type="SUPFAM" id="SSF89124">
    <property type="entry name" value="Nop domain"/>
    <property type="match status" value="1"/>
</dbReference>
<dbReference type="PROSITE" id="PS51358">
    <property type="entry name" value="NOP"/>
    <property type="match status" value="1"/>
</dbReference>
<protein>
    <recommendedName>
        <fullName evidence="3">Nop domain-containing protein</fullName>
    </recommendedName>
</protein>
<dbReference type="GO" id="GO:0000244">
    <property type="term" value="P:spliceosomal tri-snRNP complex assembly"/>
    <property type="evidence" value="ECO:0007669"/>
    <property type="project" value="InterPro"/>
</dbReference>
<dbReference type="InterPro" id="IPR027105">
    <property type="entry name" value="Prp31"/>
</dbReference>
<dbReference type="AlphaFoldDB" id="A0A2G2WTL9"/>
<proteinExistence type="predicted"/>
<name>A0A2G2WTL9_CAPBA</name>
<dbReference type="GO" id="GO:0071011">
    <property type="term" value="C:precatalytic spliceosome"/>
    <property type="evidence" value="ECO:0007669"/>
    <property type="project" value="TreeGrafter"/>
</dbReference>
<evidence type="ECO:0000313" key="5">
    <source>
        <dbReference type="Proteomes" id="UP000224567"/>
    </source>
</evidence>
<dbReference type="Proteomes" id="UP000224567">
    <property type="component" value="Unassembled WGS sequence"/>
</dbReference>
<feature type="region of interest" description="Disordered" evidence="1">
    <location>
        <begin position="137"/>
        <end position="164"/>
    </location>
</feature>
<sequence length="236" mass="25876">MKKVVNIVEKRMGYLSPNLSIVAGSVIVVKLIDAVGGLSSLANMSRDDIELLDADLKSLLKFPPLELYYVRPLGAGYINQCGLFKSTPPNFRIQTYQLIARKCKLATHMDSARGDPTGECGRSLWEEIFQEIKEWKKPRPVPVPDPTESERCKRRRGGHGPGGFLPIKKKPTYNIMKLVNNMIFGIPEKPKEGYGMLGQVGGGGADTMSSFAFTSEQGVKLSNSGKQLAGKGMQSN</sequence>
<dbReference type="Gene3D" id="1.10.246.90">
    <property type="entry name" value="Nop domain"/>
    <property type="match status" value="1"/>
</dbReference>
<accession>A0A2G2WTL9</accession>